<comment type="caution">
    <text evidence="1">The sequence shown here is derived from an EMBL/GenBank/DDBJ whole genome shotgun (WGS) entry which is preliminary data.</text>
</comment>
<gene>
    <name evidence="1" type="ORF">RHMOL_Rhmol12G0248000</name>
</gene>
<accession>A0ACC0LMC1</accession>
<protein>
    <submittedName>
        <fullName evidence="1">Uncharacterized protein</fullName>
    </submittedName>
</protein>
<proteinExistence type="predicted"/>
<name>A0ACC0LMC1_RHOML</name>
<keyword evidence="2" id="KW-1185">Reference proteome</keyword>
<sequence length="166" mass="17832">MGREKVTVSDSGAAEGDSGVQASMPNKVESLVKWPRLKAVAALGESGGAIPISSLSPISLQNTMGVRASKLTKVIGVSKLKSLRGSTPLTPKGYIPVSVGVNMNESKRFMVHAKSLADQDFVEFLCKSAEEYGFYNDGVLKIPYEAEAFEEWICVQGAKHNVLRVN</sequence>
<reference evidence="1" key="1">
    <citation type="submission" date="2022-02" db="EMBL/GenBank/DDBJ databases">
        <title>Plant Genome Project.</title>
        <authorList>
            <person name="Zhang R.-G."/>
        </authorList>
    </citation>
    <scope>NUCLEOTIDE SEQUENCE</scope>
    <source>
        <strain evidence="1">AT1</strain>
    </source>
</reference>
<dbReference type="Proteomes" id="UP001062846">
    <property type="component" value="Chromosome 12"/>
</dbReference>
<evidence type="ECO:0000313" key="2">
    <source>
        <dbReference type="Proteomes" id="UP001062846"/>
    </source>
</evidence>
<evidence type="ECO:0000313" key="1">
    <source>
        <dbReference type="EMBL" id="KAI8529732.1"/>
    </source>
</evidence>
<dbReference type="EMBL" id="CM046399">
    <property type="protein sequence ID" value="KAI8529732.1"/>
    <property type="molecule type" value="Genomic_DNA"/>
</dbReference>
<organism evidence="1 2">
    <name type="scientific">Rhododendron molle</name>
    <name type="common">Chinese azalea</name>
    <name type="synonym">Azalea mollis</name>
    <dbReference type="NCBI Taxonomy" id="49168"/>
    <lineage>
        <taxon>Eukaryota</taxon>
        <taxon>Viridiplantae</taxon>
        <taxon>Streptophyta</taxon>
        <taxon>Embryophyta</taxon>
        <taxon>Tracheophyta</taxon>
        <taxon>Spermatophyta</taxon>
        <taxon>Magnoliopsida</taxon>
        <taxon>eudicotyledons</taxon>
        <taxon>Gunneridae</taxon>
        <taxon>Pentapetalae</taxon>
        <taxon>asterids</taxon>
        <taxon>Ericales</taxon>
        <taxon>Ericaceae</taxon>
        <taxon>Ericoideae</taxon>
        <taxon>Rhodoreae</taxon>
        <taxon>Rhododendron</taxon>
    </lineage>
</organism>